<dbReference type="GO" id="GO:0006891">
    <property type="term" value="P:intra-Golgi vesicle-mediated transport"/>
    <property type="evidence" value="ECO:0007669"/>
    <property type="project" value="InterPro"/>
</dbReference>
<name>A0A915EJ80_9BILA</name>
<dbReference type="PANTHER" id="PTHR13228:SF3">
    <property type="entry name" value="CONSERVED OLIGOMERIC GOLGI COMPLEX SUBUNIT 5"/>
    <property type="match status" value="1"/>
</dbReference>
<dbReference type="InterPro" id="IPR019465">
    <property type="entry name" value="Cog5"/>
</dbReference>
<accession>A0A915EJ80</accession>
<dbReference type="Proteomes" id="UP000887574">
    <property type="component" value="Unplaced"/>
</dbReference>
<evidence type="ECO:0000313" key="2">
    <source>
        <dbReference type="WBParaSite" id="jg6558"/>
    </source>
</evidence>
<proteinExistence type="predicted"/>
<sequence>MSSSSQVLLDRVEKYIWGSDENEYLQRVVADDQLDAEQLLAKVEGIQAKLNVQLRQGVEENCPRLLEQVSAIKLLDAKQAQFDEEMQGVSKQADKLAQLFTEYEKQLSKDVVAINNLTKLNRLLADGVKCEELVKLWQDEKHDLMRQAEIINELNTILKASDKLKRVNWVNERALFKLPELAAKTKLSVIDQLKSALKTLNCSVASTCLKALSQLLDASGCQKELNTIMDEAIRELDSLFLQLSSQPNAEKGSRLLPQLGNRLHSMLEQFQLLGLENAQSFARQVGKVIISRVPAMLLTPLDCQSLSNLFVLVDDAFAQDEKKGALIVEKLNLAMKAEFQSVNWDGELQKEMEGNISKCLKYISVKVEQQLQLNEETLRLSGRVSARQAANYQMLTVAHDFTKAIPTAHILDPALKEDSNVERFIKDLEYLCRVGLQVTGKNTRRSIQAELAAGTQETGAQARVRIDRRLVQDFGDLPDQDFNVIRNAAMGSAIATERALYRAKRKKWPSINTFQDSWRKRIKLCVSHCAHQKHVKETSILERPASLRSHIISDGTFKYAPRGTMQIYRIFGLIRQLHATPLVTVLMKRKTSILYRRMWEKVHEALLTINLVSNVFFANFDAEVAAYTTFVEVFREVMLQDEDENEGNAQAAAARPMNQQVLEEVVQGVQEPLPDIVFDQGRNVFRRA</sequence>
<protein>
    <submittedName>
        <fullName evidence="2">Conserved oligomeric Golgi complex subunit 5</fullName>
    </submittedName>
</protein>
<dbReference type="GO" id="GO:0017119">
    <property type="term" value="C:Golgi transport complex"/>
    <property type="evidence" value="ECO:0007669"/>
    <property type="project" value="InterPro"/>
</dbReference>
<keyword evidence="1" id="KW-1185">Reference proteome</keyword>
<dbReference type="AlphaFoldDB" id="A0A915EJ80"/>
<evidence type="ECO:0000313" key="1">
    <source>
        <dbReference type="Proteomes" id="UP000887574"/>
    </source>
</evidence>
<reference evidence="2" key="1">
    <citation type="submission" date="2022-11" db="UniProtKB">
        <authorList>
            <consortium name="WormBaseParasite"/>
        </authorList>
    </citation>
    <scope>IDENTIFICATION</scope>
</reference>
<dbReference type="WBParaSite" id="jg6558">
    <property type="protein sequence ID" value="jg6558"/>
    <property type="gene ID" value="jg6558"/>
</dbReference>
<organism evidence="1 2">
    <name type="scientific">Ditylenchus dipsaci</name>
    <dbReference type="NCBI Taxonomy" id="166011"/>
    <lineage>
        <taxon>Eukaryota</taxon>
        <taxon>Metazoa</taxon>
        <taxon>Ecdysozoa</taxon>
        <taxon>Nematoda</taxon>
        <taxon>Chromadorea</taxon>
        <taxon>Rhabditida</taxon>
        <taxon>Tylenchina</taxon>
        <taxon>Tylenchomorpha</taxon>
        <taxon>Sphaerularioidea</taxon>
        <taxon>Anguinidae</taxon>
        <taxon>Anguininae</taxon>
        <taxon>Ditylenchus</taxon>
    </lineage>
</organism>
<dbReference type="PANTHER" id="PTHR13228">
    <property type="entry name" value="CONSERVED OLIGOMERIC GOLGI COMPLEX COMPONENT 5"/>
    <property type="match status" value="1"/>
</dbReference>